<dbReference type="SUPFAM" id="SSF52540">
    <property type="entry name" value="P-loop containing nucleoside triphosphate hydrolases"/>
    <property type="match status" value="2"/>
</dbReference>
<comment type="similarity">
    <text evidence="1 15">Belongs to the helicase family. RecG subfamily.</text>
</comment>
<dbReference type="CDD" id="cd04488">
    <property type="entry name" value="RecG_wedge_OBF"/>
    <property type="match status" value="1"/>
</dbReference>
<dbReference type="PANTHER" id="PTHR47964">
    <property type="entry name" value="ATP-DEPENDENT DNA HELICASE HOMOLOG RECG, CHLOROPLASTIC"/>
    <property type="match status" value="1"/>
</dbReference>
<dbReference type="SUPFAM" id="SSF50249">
    <property type="entry name" value="Nucleic acid-binding proteins"/>
    <property type="match status" value="1"/>
</dbReference>
<evidence type="ECO:0000256" key="5">
    <source>
        <dbReference type="ARBA" id="ARBA00022801"/>
    </source>
</evidence>
<dbReference type="InterPro" id="IPR004609">
    <property type="entry name" value="ATP-dep_DNA_helicase_RecG"/>
</dbReference>
<evidence type="ECO:0000256" key="3">
    <source>
        <dbReference type="ARBA" id="ARBA00022741"/>
    </source>
</evidence>
<dbReference type="GO" id="GO:0003677">
    <property type="term" value="F:DNA binding"/>
    <property type="evidence" value="ECO:0007669"/>
    <property type="project" value="UniProtKB-KW"/>
</dbReference>
<dbReference type="EMBL" id="JJMM01000026">
    <property type="protein sequence ID" value="KDR94043.1"/>
    <property type="molecule type" value="Genomic_DNA"/>
</dbReference>
<dbReference type="InterPro" id="IPR001650">
    <property type="entry name" value="Helicase_C-like"/>
</dbReference>
<dbReference type="Gene3D" id="3.40.50.300">
    <property type="entry name" value="P-loop containing nucleotide triphosphate hydrolases"/>
    <property type="match status" value="2"/>
</dbReference>
<feature type="domain" description="Helicase C-terminal" evidence="17">
    <location>
        <begin position="458"/>
        <end position="614"/>
    </location>
</feature>
<gene>
    <name evidence="18" type="primary">recG</name>
    <name evidence="18" type="ORF">CLIT_23c03150</name>
</gene>
<keyword evidence="7 15" id="KW-0067">ATP-binding</keyword>
<feature type="domain" description="Helicase ATP-binding" evidence="16">
    <location>
        <begin position="274"/>
        <end position="435"/>
    </location>
</feature>
<dbReference type="AlphaFoldDB" id="A0A069RB82"/>
<evidence type="ECO:0000256" key="8">
    <source>
        <dbReference type="ARBA" id="ARBA00023125"/>
    </source>
</evidence>
<dbReference type="Pfam" id="PF00270">
    <property type="entry name" value="DEAD"/>
    <property type="match status" value="1"/>
</dbReference>
<dbReference type="eggNOG" id="COG1200">
    <property type="taxonomic scope" value="Bacteria"/>
</dbReference>
<dbReference type="PANTHER" id="PTHR47964:SF1">
    <property type="entry name" value="ATP-DEPENDENT DNA HELICASE HOMOLOG RECG, CHLOROPLASTIC"/>
    <property type="match status" value="1"/>
</dbReference>
<evidence type="ECO:0000256" key="15">
    <source>
        <dbReference type="RuleBase" id="RU363016"/>
    </source>
</evidence>
<keyword evidence="4 15" id="KW-0227">DNA damage</keyword>
<evidence type="ECO:0000256" key="4">
    <source>
        <dbReference type="ARBA" id="ARBA00022763"/>
    </source>
</evidence>
<dbReference type="GO" id="GO:0006310">
    <property type="term" value="P:DNA recombination"/>
    <property type="evidence" value="ECO:0007669"/>
    <property type="project" value="UniProtKB-UniRule"/>
</dbReference>
<evidence type="ECO:0000256" key="6">
    <source>
        <dbReference type="ARBA" id="ARBA00022806"/>
    </source>
</evidence>
<dbReference type="NCBIfam" id="NF008165">
    <property type="entry name" value="PRK10917.1-3"/>
    <property type="match status" value="1"/>
</dbReference>
<dbReference type="InterPro" id="IPR012340">
    <property type="entry name" value="NA-bd_OB-fold"/>
</dbReference>
<dbReference type="Gene3D" id="2.40.50.140">
    <property type="entry name" value="Nucleic acid-binding proteins"/>
    <property type="match status" value="1"/>
</dbReference>
<dbReference type="InterPro" id="IPR011545">
    <property type="entry name" value="DEAD/DEAH_box_helicase_dom"/>
</dbReference>
<dbReference type="GO" id="GO:0006281">
    <property type="term" value="P:DNA repair"/>
    <property type="evidence" value="ECO:0007669"/>
    <property type="project" value="UniProtKB-UniRule"/>
</dbReference>
<dbReference type="InterPro" id="IPR027417">
    <property type="entry name" value="P-loop_NTPase"/>
</dbReference>
<evidence type="ECO:0000313" key="18">
    <source>
        <dbReference type="EMBL" id="KDR94043.1"/>
    </source>
</evidence>
<dbReference type="OrthoDB" id="9804325at2"/>
<comment type="catalytic activity">
    <reaction evidence="12 15">
        <text>Couples ATP hydrolysis with the unwinding of duplex DNA by translocating in the 3'-5' direction.</text>
        <dbReference type="EC" id="5.6.2.4"/>
    </reaction>
</comment>
<keyword evidence="11" id="KW-0413">Isomerase</keyword>
<dbReference type="Pfam" id="PF17191">
    <property type="entry name" value="RecG_wedge"/>
    <property type="match status" value="1"/>
</dbReference>
<comment type="catalytic activity">
    <reaction evidence="14 15">
        <text>ATP + H2O = ADP + phosphate + H(+)</text>
        <dbReference type="Rhea" id="RHEA:13065"/>
        <dbReference type="ChEBI" id="CHEBI:15377"/>
        <dbReference type="ChEBI" id="CHEBI:15378"/>
        <dbReference type="ChEBI" id="CHEBI:30616"/>
        <dbReference type="ChEBI" id="CHEBI:43474"/>
        <dbReference type="ChEBI" id="CHEBI:456216"/>
        <dbReference type="EC" id="5.6.2.4"/>
    </reaction>
</comment>
<comment type="caution">
    <text evidence="18">The sequence shown here is derived from an EMBL/GenBank/DDBJ whole genome shotgun (WGS) entry which is preliminary data.</text>
</comment>
<organism evidence="18 19">
    <name type="scientific">Peptoclostridium litorale DSM 5388</name>
    <dbReference type="NCBI Taxonomy" id="1121324"/>
    <lineage>
        <taxon>Bacteria</taxon>
        <taxon>Bacillati</taxon>
        <taxon>Bacillota</taxon>
        <taxon>Clostridia</taxon>
        <taxon>Peptostreptococcales</taxon>
        <taxon>Peptoclostridiaceae</taxon>
        <taxon>Peptoclostridium</taxon>
    </lineage>
</organism>
<protein>
    <recommendedName>
        <fullName evidence="2 15">ATP-dependent DNA helicase RecG</fullName>
        <ecNumber evidence="13 15">5.6.2.4</ecNumber>
    </recommendedName>
</protein>
<evidence type="ECO:0000256" key="2">
    <source>
        <dbReference type="ARBA" id="ARBA00017846"/>
    </source>
</evidence>
<dbReference type="Proteomes" id="UP000027946">
    <property type="component" value="Unassembled WGS sequence"/>
</dbReference>
<dbReference type="PROSITE" id="PS51194">
    <property type="entry name" value="HELICASE_CTER"/>
    <property type="match status" value="1"/>
</dbReference>
<evidence type="ECO:0000256" key="7">
    <source>
        <dbReference type="ARBA" id="ARBA00022840"/>
    </source>
</evidence>
<dbReference type="RefSeq" id="WP_038267831.1">
    <property type="nucleotide sequence ID" value="NZ_FSRH01000003.1"/>
</dbReference>
<keyword evidence="3 15" id="KW-0547">Nucleotide-binding</keyword>
<evidence type="ECO:0000313" key="19">
    <source>
        <dbReference type="Proteomes" id="UP000027946"/>
    </source>
</evidence>
<evidence type="ECO:0000259" key="17">
    <source>
        <dbReference type="PROSITE" id="PS51194"/>
    </source>
</evidence>
<dbReference type="InterPro" id="IPR033454">
    <property type="entry name" value="RecG_wedge"/>
</dbReference>
<proteinExistence type="inferred from homology"/>
<keyword evidence="8" id="KW-0238">DNA-binding</keyword>
<dbReference type="Pfam" id="PF00271">
    <property type="entry name" value="Helicase_C"/>
    <property type="match status" value="1"/>
</dbReference>
<evidence type="ECO:0000256" key="14">
    <source>
        <dbReference type="ARBA" id="ARBA00048988"/>
    </source>
</evidence>
<dbReference type="InterPro" id="IPR014001">
    <property type="entry name" value="Helicase_ATP-bd"/>
</dbReference>
<evidence type="ECO:0000259" key="16">
    <source>
        <dbReference type="PROSITE" id="PS51192"/>
    </source>
</evidence>
<keyword evidence="5 15" id="KW-0378">Hydrolase</keyword>
<evidence type="ECO:0000256" key="9">
    <source>
        <dbReference type="ARBA" id="ARBA00023172"/>
    </source>
</evidence>
<dbReference type="SMART" id="SM00487">
    <property type="entry name" value="DEXDc"/>
    <property type="match status" value="1"/>
</dbReference>
<keyword evidence="10 15" id="KW-0234">DNA repair</keyword>
<evidence type="ECO:0000256" key="10">
    <source>
        <dbReference type="ARBA" id="ARBA00023204"/>
    </source>
</evidence>
<evidence type="ECO:0000256" key="1">
    <source>
        <dbReference type="ARBA" id="ARBA00007504"/>
    </source>
</evidence>
<dbReference type="CDD" id="cd17992">
    <property type="entry name" value="DEXHc_RecG"/>
    <property type="match status" value="1"/>
</dbReference>
<keyword evidence="9 15" id="KW-0233">DNA recombination</keyword>
<keyword evidence="6 15" id="KW-0347">Helicase</keyword>
<dbReference type="GO" id="GO:0043138">
    <property type="term" value="F:3'-5' DNA helicase activity"/>
    <property type="evidence" value="ECO:0007669"/>
    <property type="project" value="UniProtKB-EC"/>
</dbReference>
<keyword evidence="19" id="KW-1185">Reference proteome</keyword>
<dbReference type="Pfam" id="PF19833">
    <property type="entry name" value="RecG_dom3_C"/>
    <property type="match status" value="1"/>
</dbReference>
<dbReference type="InterPro" id="IPR045562">
    <property type="entry name" value="RecG_dom3_C"/>
</dbReference>
<sequence length="682" mass="76381">MSIYDPILTIKGIGPKKAKYFNQMGIFSIKDLLYYFPRAYEDRSKIKNISSMAEGEKAYIRAVIKKIENKKVKHGLRMSKVLIYDGQESIYAVFFNKNHMVKTFSKGQEVLVYGKLSKKGVYTQIDGYEMYRASEAGGNQKIGAVVPVYPLSGKISNTDIYASVKRAFEMVSSELEKDHIPASILKEEGLCPLNTALENIHFPRDKKSLRQSMYRMVFEEFFIMQCRLRLNERNNLAKKSCVVKKEEKIYELIDSLPFKLTKAQVKAIDEIMGEMALGMPMNRLLQGDVGCGKTIIAAICMANCAFGGYQSLMMVPTEVVAQQHYNSISATLEKFGVKTALLTGNTKKDTREDIYSRMKSGDIDILVGTHALIQEGLECENVALVITDEQHRFGVSQRNMLSKKGNSPHALYMSATPIPRSLAITMYADMDMTVVDELPSGRKKVITSIITGEKRKQLYDSLMEKVKSGVQAYIVCPLVEESDSLSLNSAVETYEKLKRLWKGSVKVGLLHGRLSSEEKEDTIRDFKSAKIDVLVCTTVVEVGVDAPNASIIIIENAERFGLSQLHQLRGRVGRGSIQSYCVLVCESCSGESIKRLNVIKQSCNGFEIAQKDLEIRGPGEFAGHRQHGMLNFRIADISRHPDILEKAKKQVDKLIEEGIRLESDGNSLLKNIIVKNGNTDIC</sequence>
<evidence type="ECO:0000256" key="12">
    <source>
        <dbReference type="ARBA" id="ARBA00034617"/>
    </source>
</evidence>
<dbReference type="NCBIfam" id="TIGR00643">
    <property type="entry name" value="recG"/>
    <property type="match status" value="1"/>
</dbReference>
<dbReference type="InterPro" id="IPR047112">
    <property type="entry name" value="RecG/Mfd"/>
</dbReference>
<name>A0A069RB82_PEPLI</name>
<dbReference type="EC" id="5.6.2.4" evidence="13 15"/>
<dbReference type="GO" id="GO:0005524">
    <property type="term" value="F:ATP binding"/>
    <property type="evidence" value="ECO:0007669"/>
    <property type="project" value="UniProtKB-KW"/>
</dbReference>
<dbReference type="NCBIfam" id="NF008168">
    <property type="entry name" value="PRK10917.2-2"/>
    <property type="match status" value="1"/>
</dbReference>
<accession>A0A069RB82</accession>
<comment type="function">
    <text evidence="15">Plays a critical role in recombination and DNA repair. Helps process Holliday junction intermediates to mature products by catalyzing branch migration. Has replication fork regression activity, unwinds stalled or blocked replication forks to make a HJ that can be resolved. Has a DNA unwinding activity characteristic of a DNA helicase with 3'-5' polarity.</text>
</comment>
<evidence type="ECO:0000256" key="11">
    <source>
        <dbReference type="ARBA" id="ARBA00023235"/>
    </source>
</evidence>
<reference evidence="18 19" key="1">
    <citation type="submission" date="2014-03" db="EMBL/GenBank/DDBJ databases">
        <title>Genome sequence of Clostridium litorale W6, DSM 5388.</title>
        <authorList>
            <person name="Poehlein A."/>
            <person name="Jagirdar A."/>
            <person name="Khonsari B."/>
            <person name="Chibani C.M."/>
            <person name="Gutierrez Gutierrez D.A."/>
            <person name="Davydova E."/>
            <person name="Alghaithi H.S."/>
            <person name="Nair K.P."/>
            <person name="Dhamotharan K."/>
            <person name="Chandran L."/>
            <person name="G W."/>
            <person name="Daniel R."/>
        </authorList>
    </citation>
    <scope>NUCLEOTIDE SEQUENCE [LARGE SCALE GENOMIC DNA]</scope>
    <source>
        <strain evidence="18 19">W6</strain>
    </source>
</reference>
<dbReference type="STRING" id="1121324.CLIT_23c03150"/>
<dbReference type="PROSITE" id="PS51192">
    <property type="entry name" value="HELICASE_ATP_BIND_1"/>
    <property type="match status" value="1"/>
</dbReference>
<dbReference type="SMART" id="SM00490">
    <property type="entry name" value="HELICc"/>
    <property type="match status" value="2"/>
</dbReference>
<evidence type="ECO:0000256" key="13">
    <source>
        <dbReference type="ARBA" id="ARBA00034808"/>
    </source>
</evidence>
<dbReference type="GO" id="GO:0016887">
    <property type="term" value="F:ATP hydrolysis activity"/>
    <property type="evidence" value="ECO:0007669"/>
    <property type="project" value="RHEA"/>
</dbReference>